<feature type="domain" description="Activator of Hsp90 ATPase homologue 1/2-like C-terminal" evidence="2">
    <location>
        <begin position="22"/>
        <end position="149"/>
    </location>
</feature>
<dbReference type="Proteomes" id="UP000515369">
    <property type="component" value="Chromosome"/>
</dbReference>
<evidence type="ECO:0000313" key="3">
    <source>
        <dbReference type="EMBL" id="QMW04326.1"/>
    </source>
</evidence>
<keyword evidence="4" id="KW-1185">Reference proteome</keyword>
<evidence type="ECO:0000313" key="4">
    <source>
        <dbReference type="Proteomes" id="UP000515369"/>
    </source>
</evidence>
<dbReference type="InterPro" id="IPR023393">
    <property type="entry name" value="START-like_dom_sf"/>
</dbReference>
<organism evidence="3 4">
    <name type="scientific">Spirosoma foliorum</name>
    <dbReference type="NCBI Taxonomy" id="2710596"/>
    <lineage>
        <taxon>Bacteria</taxon>
        <taxon>Pseudomonadati</taxon>
        <taxon>Bacteroidota</taxon>
        <taxon>Cytophagia</taxon>
        <taxon>Cytophagales</taxon>
        <taxon>Cytophagaceae</taxon>
        <taxon>Spirosoma</taxon>
    </lineage>
</organism>
<name>A0A7G5GZN4_9BACT</name>
<proteinExistence type="inferred from homology"/>
<sequence>MATEFIPTIPDCEIVTSRIIHAPRKLVFRAWTEPDHLKNWWGPAGFTNTFTEFDLRVGGRWSFIMHGPEKGNYPNECEFLKIEEPALIAWKRYLKPLFRVVATFEEITLEQTKVTLRQIFDTAEEREKIEKFTVGKNDENFDRLEVELEEMAA</sequence>
<dbReference type="CDD" id="cd08894">
    <property type="entry name" value="SRPBCC_CalC_Aha1-like_1"/>
    <property type="match status" value="1"/>
</dbReference>
<dbReference type="KEGG" id="sfol:H3H32_05090"/>
<dbReference type="RefSeq" id="WP_182461580.1">
    <property type="nucleotide sequence ID" value="NZ_CP059732.1"/>
</dbReference>
<dbReference type="Pfam" id="PF08327">
    <property type="entry name" value="AHSA1"/>
    <property type="match status" value="1"/>
</dbReference>
<dbReference type="InterPro" id="IPR013538">
    <property type="entry name" value="ASHA1/2-like_C"/>
</dbReference>
<evidence type="ECO:0000256" key="1">
    <source>
        <dbReference type="ARBA" id="ARBA00006817"/>
    </source>
</evidence>
<dbReference type="Gene3D" id="3.30.530.20">
    <property type="match status" value="1"/>
</dbReference>
<gene>
    <name evidence="3" type="ORF">H3H32_05090</name>
</gene>
<comment type="similarity">
    <text evidence="1">Belongs to the AHA1 family.</text>
</comment>
<protein>
    <submittedName>
        <fullName evidence="3">SRPBCC domain-containing protein</fullName>
    </submittedName>
</protein>
<evidence type="ECO:0000259" key="2">
    <source>
        <dbReference type="Pfam" id="PF08327"/>
    </source>
</evidence>
<accession>A0A7G5GZN4</accession>
<dbReference type="SUPFAM" id="SSF55961">
    <property type="entry name" value="Bet v1-like"/>
    <property type="match status" value="1"/>
</dbReference>
<dbReference type="EMBL" id="CP059732">
    <property type="protein sequence ID" value="QMW04326.1"/>
    <property type="molecule type" value="Genomic_DNA"/>
</dbReference>
<dbReference type="AlphaFoldDB" id="A0A7G5GZN4"/>
<reference evidence="3 4" key="1">
    <citation type="submission" date="2020-07" db="EMBL/GenBank/DDBJ databases">
        <title>Spirosoma foliorum sp. nov., isolated from the leaves on the Nejang mountain Korea, Republic of.</title>
        <authorList>
            <person name="Ho H."/>
            <person name="Lee Y.-J."/>
            <person name="Nurcahyanto D.-A."/>
            <person name="Kim S.-G."/>
        </authorList>
    </citation>
    <scope>NUCLEOTIDE SEQUENCE [LARGE SCALE GENOMIC DNA]</scope>
    <source>
        <strain evidence="3 4">PL0136</strain>
    </source>
</reference>